<dbReference type="AlphaFoldDB" id="A0A0D8FRG8"/>
<dbReference type="GO" id="GO:0000160">
    <property type="term" value="P:phosphorelay signal transduction system"/>
    <property type="evidence" value="ECO:0007669"/>
    <property type="project" value="InterPro"/>
</dbReference>
<comment type="caution">
    <text evidence="4">The sequence shown here is derived from an EMBL/GenBank/DDBJ whole genome shotgun (WGS) entry which is preliminary data.</text>
</comment>
<dbReference type="eggNOG" id="COG5001">
    <property type="taxonomic scope" value="Bacteria"/>
</dbReference>
<dbReference type="EMBL" id="JXUW01000027">
    <property type="protein sequence ID" value="KJE75865.1"/>
    <property type="molecule type" value="Genomic_DNA"/>
</dbReference>
<evidence type="ECO:0000256" key="1">
    <source>
        <dbReference type="PROSITE-ProRule" id="PRU00169"/>
    </source>
</evidence>
<dbReference type="STRING" id="1121877.FEAC_24250"/>
<dbReference type="CDD" id="cd17535">
    <property type="entry name" value="REC_NarL-like"/>
    <property type="match status" value="1"/>
</dbReference>
<dbReference type="OrthoDB" id="23692at2"/>
<dbReference type="InterPro" id="IPR001789">
    <property type="entry name" value="Sig_transdc_resp-reg_receiver"/>
</dbReference>
<dbReference type="Proteomes" id="UP000032336">
    <property type="component" value="Unassembled WGS sequence"/>
</dbReference>
<feature type="modified residue" description="4-aspartylphosphate" evidence="1">
    <location>
        <position position="60"/>
    </location>
</feature>
<evidence type="ECO:0000313" key="5">
    <source>
        <dbReference type="Proteomes" id="UP000032336"/>
    </source>
</evidence>
<dbReference type="GO" id="GO:0071111">
    <property type="term" value="F:cyclic-guanylate-specific phosphodiesterase activity"/>
    <property type="evidence" value="ECO:0007669"/>
    <property type="project" value="InterPro"/>
</dbReference>
<dbReference type="PANTHER" id="PTHR33121">
    <property type="entry name" value="CYCLIC DI-GMP PHOSPHODIESTERASE PDEF"/>
    <property type="match status" value="1"/>
</dbReference>
<dbReference type="SUPFAM" id="SSF141868">
    <property type="entry name" value="EAL domain-like"/>
    <property type="match status" value="1"/>
</dbReference>
<dbReference type="SMART" id="SM00052">
    <property type="entry name" value="EAL"/>
    <property type="match status" value="1"/>
</dbReference>
<evidence type="ECO:0000259" key="3">
    <source>
        <dbReference type="PROSITE" id="PS50883"/>
    </source>
</evidence>
<dbReference type="Pfam" id="PF00563">
    <property type="entry name" value="EAL"/>
    <property type="match status" value="1"/>
</dbReference>
<keyword evidence="5" id="KW-1185">Reference proteome</keyword>
<dbReference type="GeneID" id="78373459"/>
<dbReference type="PATRIC" id="fig|1121877.4.peg.2706"/>
<evidence type="ECO:0000259" key="2">
    <source>
        <dbReference type="PROSITE" id="PS50110"/>
    </source>
</evidence>
<feature type="domain" description="EAL" evidence="3">
    <location>
        <begin position="121"/>
        <end position="383"/>
    </location>
</feature>
<dbReference type="InterPro" id="IPR035919">
    <property type="entry name" value="EAL_sf"/>
</dbReference>
<dbReference type="Gene3D" id="3.40.50.2300">
    <property type="match status" value="1"/>
</dbReference>
<dbReference type="InterPro" id="IPR050706">
    <property type="entry name" value="Cyclic-di-GMP_PDE-like"/>
</dbReference>
<dbReference type="InterPro" id="IPR011006">
    <property type="entry name" value="CheY-like_superfamily"/>
</dbReference>
<dbReference type="InterPro" id="IPR001633">
    <property type="entry name" value="EAL_dom"/>
</dbReference>
<protein>
    <submittedName>
        <fullName evidence="4">Phytochrome-like protein cph2</fullName>
    </submittedName>
</protein>
<dbReference type="RefSeq" id="WP_052566290.1">
    <property type="nucleotide sequence ID" value="NZ_JQKF01000032.1"/>
</dbReference>
<evidence type="ECO:0000313" key="4">
    <source>
        <dbReference type="EMBL" id="KJE75865.1"/>
    </source>
</evidence>
<name>A0A0D8FRG8_9ACTN</name>
<dbReference type="Pfam" id="PF00072">
    <property type="entry name" value="Response_reg"/>
    <property type="match status" value="1"/>
</dbReference>
<dbReference type="CDD" id="cd01948">
    <property type="entry name" value="EAL"/>
    <property type="match status" value="1"/>
</dbReference>
<dbReference type="PANTHER" id="PTHR33121:SF70">
    <property type="entry name" value="SIGNALING PROTEIN YKOW"/>
    <property type="match status" value="1"/>
</dbReference>
<organism evidence="4 5">
    <name type="scientific">Ferrimicrobium acidiphilum DSM 19497</name>
    <dbReference type="NCBI Taxonomy" id="1121877"/>
    <lineage>
        <taxon>Bacteria</taxon>
        <taxon>Bacillati</taxon>
        <taxon>Actinomycetota</taxon>
        <taxon>Acidimicrobiia</taxon>
        <taxon>Acidimicrobiales</taxon>
        <taxon>Acidimicrobiaceae</taxon>
        <taxon>Ferrimicrobium</taxon>
    </lineage>
</organism>
<accession>A0A0D8FRG8</accession>
<dbReference type="SMART" id="SM00448">
    <property type="entry name" value="REC"/>
    <property type="match status" value="1"/>
</dbReference>
<dbReference type="Gene3D" id="3.20.20.450">
    <property type="entry name" value="EAL domain"/>
    <property type="match status" value="1"/>
</dbReference>
<sequence length="383" mass="42695">MPSEVPVIRVVVIDDHEMILQSVVRLLRDDPQIVVVGTALNALQGIELTRHEFPDVVIIDYSLPDMDAPDAIKILHEVCPEVKIVTLCGSERPGALLASMRAGSSAWVTKTRAIQELRDAVLRVAAGLPVTIHELELLPTFDQLVPYYQPIVALESGRITGFEALIRWRHPERGLLGPEAFLPFMEEIGFIVEIDRWVREQAIPQLGDWQQHFPRTPNISMHVNLSASDFLDPAIVHSISEIVKDSNIDPADLVLEVTELILLGDNAHTLDLFTQFKSLGVTLALDDFGTAFSSLSYVRRFPFDHLKLDISFTSELPHSTRSMLLVEEICHLATSMKMGVIAEGIERQEQADALRGIGCRYGQGYLFARPLPAKDCERLLAAE</sequence>
<gene>
    <name evidence="4" type="primary">cph24</name>
    <name evidence="4" type="ORF">FEAC_24250</name>
</gene>
<keyword evidence="1" id="KW-0597">Phosphoprotein</keyword>
<dbReference type="InterPro" id="IPR058245">
    <property type="entry name" value="NreC/VraR/RcsB-like_REC"/>
</dbReference>
<dbReference type="PROSITE" id="PS50110">
    <property type="entry name" value="RESPONSE_REGULATORY"/>
    <property type="match status" value="1"/>
</dbReference>
<proteinExistence type="predicted"/>
<dbReference type="PROSITE" id="PS50883">
    <property type="entry name" value="EAL"/>
    <property type="match status" value="1"/>
</dbReference>
<dbReference type="SUPFAM" id="SSF52172">
    <property type="entry name" value="CheY-like"/>
    <property type="match status" value="1"/>
</dbReference>
<feature type="domain" description="Response regulatory" evidence="2">
    <location>
        <begin position="9"/>
        <end position="125"/>
    </location>
</feature>
<reference evidence="4 5" key="1">
    <citation type="submission" date="2015-01" db="EMBL/GenBank/DDBJ databases">
        <title>Draft genome of the acidophilic iron oxidizer Ferrimicrobium acidiphilum strain T23.</title>
        <authorList>
            <person name="Poehlein A."/>
            <person name="Eisen S."/>
            <person name="Schloemann M."/>
            <person name="Johnson B.D."/>
            <person name="Daniel R."/>
            <person name="Muehling M."/>
        </authorList>
    </citation>
    <scope>NUCLEOTIDE SEQUENCE [LARGE SCALE GENOMIC DNA]</scope>
    <source>
        <strain evidence="4 5">T23</strain>
    </source>
</reference>